<reference evidence="2 3" key="1">
    <citation type="submission" date="2016-07" db="EMBL/GenBank/DDBJ databases">
        <title>Pervasive Adenine N6-methylation of Active Genes in Fungi.</title>
        <authorList>
            <consortium name="DOE Joint Genome Institute"/>
            <person name="Mondo S.J."/>
            <person name="Dannebaum R.O."/>
            <person name="Kuo R.C."/>
            <person name="Labutti K."/>
            <person name="Haridas S."/>
            <person name="Kuo A."/>
            <person name="Salamov A."/>
            <person name="Ahrendt S.R."/>
            <person name="Lipzen A."/>
            <person name="Sullivan W."/>
            <person name="Andreopoulos W.B."/>
            <person name="Clum A."/>
            <person name="Lindquist E."/>
            <person name="Daum C."/>
            <person name="Ramamoorthy G.K."/>
            <person name="Gryganskyi A."/>
            <person name="Culley D."/>
            <person name="Magnuson J.K."/>
            <person name="James T.Y."/>
            <person name="O'Malley M.A."/>
            <person name="Stajich J.E."/>
            <person name="Spatafora J.W."/>
            <person name="Visel A."/>
            <person name="Grigoriev I.V."/>
        </authorList>
    </citation>
    <scope>NUCLEOTIDE SEQUENCE [LARGE SCALE GENOMIC DNA]</scope>
    <source>
        <strain evidence="2 3">PL171</strain>
    </source>
</reference>
<keyword evidence="3" id="KW-1185">Reference proteome</keyword>
<dbReference type="Proteomes" id="UP000193411">
    <property type="component" value="Unassembled WGS sequence"/>
</dbReference>
<comment type="caution">
    <text evidence="2">The sequence shown here is derived from an EMBL/GenBank/DDBJ whole genome shotgun (WGS) entry which is preliminary data.</text>
</comment>
<feature type="compositionally biased region" description="Pro residues" evidence="1">
    <location>
        <begin position="164"/>
        <end position="178"/>
    </location>
</feature>
<feature type="compositionally biased region" description="Low complexity" evidence="1">
    <location>
        <begin position="408"/>
        <end position="421"/>
    </location>
</feature>
<sequence length="616" mass="65313">MSATISSLVSGAVVPPPPPPTCADATASRDPSATQPLTPAQLSPFPPIPAHSSSNDDSASIHALPSSDPSAFDPAPRVRANSFPTSKREWSAAEARQAAAEASGKSGWKKRWRKIRNLFKAMRGAFRSSSSSKSDAGSVIEKDERGLLMVPKRKHKATMVKEVLPPPMPPVPPVPPLPEIKEERADTGAFGVYSVSHHHIAGSSPSPIAAENDADDDSTPLALLNSPELAPPRIPAIPFPPASAGANNISPPPSPPLHITPPQLLITLDDGYVYEAFTIERAHVVFPRRSTDSTVPTVDRRRRVRRRSKTPAADEGEQPAISISTEAANALNDDEAPPLPSPTPTWASSESLERSSVLASTLDRMLRRKRETPGSAEQVSAQHDDEDMDVMDHRGYCTATDTESELESPAAGPSAVSGASPVDDKALDEGFVAELGNDDTHPPSPTDALPPVTSSPSLSRNSISSFDLSDLAHSTPLPLSPTSAAFISSSPPASSVSLTPSDSGVAHDDEHEHEHVEPAPEPDQVVDSGTHSDDLADSAGAPTASPPSIQITLDDGFAYDAFTIERAHKVFPRRAAEPGSGVATIDRRRRVRRRSEIGGAEQQQKQKQKQAPTSVE</sequence>
<accession>A0A1Y2HEF2</accession>
<feature type="compositionally biased region" description="Basic residues" evidence="1">
    <location>
        <begin position="300"/>
        <end position="309"/>
    </location>
</feature>
<organism evidence="2 3">
    <name type="scientific">Catenaria anguillulae PL171</name>
    <dbReference type="NCBI Taxonomy" id="765915"/>
    <lineage>
        <taxon>Eukaryota</taxon>
        <taxon>Fungi</taxon>
        <taxon>Fungi incertae sedis</taxon>
        <taxon>Blastocladiomycota</taxon>
        <taxon>Blastocladiomycetes</taxon>
        <taxon>Blastocladiales</taxon>
        <taxon>Catenariaceae</taxon>
        <taxon>Catenaria</taxon>
    </lineage>
</organism>
<feature type="compositionally biased region" description="Polar residues" evidence="1">
    <location>
        <begin position="29"/>
        <end position="41"/>
    </location>
</feature>
<evidence type="ECO:0000313" key="3">
    <source>
        <dbReference type="Proteomes" id="UP000193411"/>
    </source>
</evidence>
<feature type="region of interest" description="Disordered" evidence="1">
    <location>
        <begin position="159"/>
        <end position="179"/>
    </location>
</feature>
<dbReference type="EMBL" id="MCFL01000047">
    <property type="protein sequence ID" value="ORZ32384.1"/>
    <property type="molecule type" value="Genomic_DNA"/>
</dbReference>
<proteinExistence type="predicted"/>
<dbReference type="AlphaFoldDB" id="A0A1Y2HEF2"/>
<evidence type="ECO:0000256" key="1">
    <source>
        <dbReference type="SAM" id="MobiDB-lite"/>
    </source>
</evidence>
<feature type="compositionally biased region" description="Low complexity" evidence="1">
    <location>
        <begin position="480"/>
        <end position="501"/>
    </location>
</feature>
<feature type="compositionally biased region" description="Low complexity" evidence="1">
    <location>
        <begin position="92"/>
        <end position="102"/>
    </location>
</feature>
<feature type="compositionally biased region" description="Low complexity" evidence="1">
    <location>
        <begin position="454"/>
        <end position="465"/>
    </location>
</feature>
<feature type="compositionally biased region" description="Low complexity" evidence="1">
    <location>
        <begin position="65"/>
        <end position="75"/>
    </location>
</feature>
<name>A0A1Y2HEF2_9FUNG</name>
<feature type="compositionally biased region" description="Pro residues" evidence="1">
    <location>
        <begin position="229"/>
        <end position="241"/>
    </location>
</feature>
<feature type="region of interest" description="Disordered" evidence="1">
    <location>
        <begin position="291"/>
        <end position="550"/>
    </location>
</feature>
<protein>
    <submittedName>
        <fullName evidence="2">Uncharacterized protein</fullName>
    </submittedName>
</protein>
<feature type="region of interest" description="Disordered" evidence="1">
    <location>
        <begin position="202"/>
        <end position="245"/>
    </location>
</feature>
<dbReference type="OrthoDB" id="5600468at2759"/>
<gene>
    <name evidence="2" type="ORF">BCR44DRAFT_41191</name>
</gene>
<feature type="region of interest" description="Disordered" evidence="1">
    <location>
        <begin position="1"/>
        <end position="107"/>
    </location>
</feature>
<feature type="region of interest" description="Disordered" evidence="1">
    <location>
        <begin position="573"/>
        <end position="616"/>
    </location>
</feature>
<evidence type="ECO:0000313" key="2">
    <source>
        <dbReference type="EMBL" id="ORZ32384.1"/>
    </source>
</evidence>
<feature type="compositionally biased region" description="Basic and acidic residues" evidence="1">
    <location>
        <begin position="505"/>
        <end position="518"/>
    </location>
</feature>